<keyword evidence="3" id="KW-1185">Reference proteome</keyword>
<protein>
    <recommendedName>
        <fullName evidence="1">F5/8 type C domain-containing protein</fullName>
    </recommendedName>
</protein>
<dbReference type="InterPro" id="IPR008979">
    <property type="entry name" value="Galactose-bd-like_sf"/>
</dbReference>
<dbReference type="Gene3D" id="2.60.120.260">
    <property type="entry name" value="Galactose-binding domain-like"/>
    <property type="match status" value="1"/>
</dbReference>
<dbReference type="SUPFAM" id="SSF49785">
    <property type="entry name" value="Galactose-binding domain-like"/>
    <property type="match status" value="1"/>
</dbReference>
<gene>
    <name evidence="2" type="ORF">M9Y10_029127</name>
</gene>
<accession>A0ABR2KPI1</accession>
<organism evidence="2 3">
    <name type="scientific">Tritrichomonas musculus</name>
    <dbReference type="NCBI Taxonomy" id="1915356"/>
    <lineage>
        <taxon>Eukaryota</taxon>
        <taxon>Metamonada</taxon>
        <taxon>Parabasalia</taxon>
        <taxon>Tritrichomonadida</taxon>
        <taxon>Tritrichomonadidae</taxon>
        <taxon>Tritrichomonas</taxon>
    </lineage>
</organism>
<dbReference type="PROSITE" id="PS50022">
    <property type="entry name" value="FA58C_3"/>
    <property type="match status" value="1"/>
</dbReference>
<dbReference type="Proteomes" id="UP001470230">
    <property type="component" value="Unassembled WGS sequence"/>
</dbReference>
<evidence type="ECO:0000259" key="1">
    <source>
        <dbReference type="PROSITE" id="PS50022"/>
    </source>
</evidence>
<evidence type="ECO:0000313" key="2">
    <source>
        <dbReference type="EMBL" id="KAK8891905.1"/>
    </source>
</evidence>
<name>A0ABR2KPI1_9EUKA</name>
<evidence type="ECO:0000313" key="3">
    <source>
        <dbReference type="Proteomes" id="UP001470230"/>
    </source>
</evidence>
<sequence>MSNNNQQSKKNHQSMSLPFINIKNLNLDLYEKDFTFVIDGYEAKTSKFIADLISPLISKIHRTDSTFESFVINTNNKKITDDYFKTRNRMDFNGQYDFNKMVNMIFDIVSNEEMKSEENSENDIKLIEEILFQLQNDDFYKINSLFNEEINIFNVFSRIQLKIKNDEYDINSISDEIDYISRNFYRFEEEKIFQLNLPIIEAIVSNRNLVVSSEDSLLEFIFNILHLEESNFDNNEDRIQFIHSLFEHVEFIHISEERICKFIDEFNIQYLTIGTWRSICERFSSKINKNSKKRKSLRHHKDHIEISDKNENFEDHEMQGIIAYLIQKYKNPFDEGVVNVSSSSVYNDNHSPINVTKPDENSFYLSNDEPSQWIMYDFLQNEIILQSYLLRSTSGWGSDEENISNWVVEVSNDGENWFEIDRHENFQELKGPNITKTFAVQKSARCKCVRIRQIGKNTYNRTYLALCQFEIFGEII</sequence>
<comment type="caution">
    <text evidence="2">The sequence shown here is derived from an EMBL/GenBank/DDBJ whole genome shotgun (WGS) entry which is preliminary data.</text>
</comment>
<proteinExistence type="predicted"/>
<feature type="domain" description="F5/8 type C" evidence="1">
    <location>
        <begin position="321"/>
        <end position="474"/>
    </location>
</feature>
<reference evidence="2 3" key="1">
    <citation type="submission" date="2024-04" db="EMBL/GenBank/DDBJ databases">
        <title>Tritrichomonas musculus Genome.</title>
        <authorList>
            <person name="Alves-Ferreira E."/>
            <person name="Grigg M."/>
            <person name="Lorenzi H."/>
            <person name="Galac M."/>
        </authorList>
    </citation>
    <scope>NUCLEOTIDE SEQUENCE [LARGE SCALE GENOMIC DNA]</scope>
    <source>
        <strain evidence="2 3">EAF2021</strain>
    </source>
</reference>
<dbReference type="EMBL" id="JAPFFF010000004">
    <property type="protein sequence ID" value="KAK8891905.1"/>
    <property type="molecule type" value="Genomic_DNA"/>
</dbReference>
<dbReference type="InterPro" id="IPR000421">
    <property type="entry name" value="FA58C"/>
</dbReference>
<dbReference type="Pfam" id="PF00754">
    <property type="entry name" value="F5_F8_type_C"/>
    <property type="match status" value="1"/>
</dbReference>